<dbReference type="Pfam" id="PF02321">
    <property type="entry name" value="OEP"/>
    <property type="match status" value="2"/>
</dbReference>
<keyword evidence="3" id="KW-1134">Transmembrane beta strand</keyword>
<dbReference type="AlphaFoldDB" id="A0A370FK18"/>
<evidence type="ECO:0000256" key="5">
    <source>
        <dbReference type="ARBA" id="ARBA00023136"/>
    </source>
</evidence>
<keyword evidence="6 7" id="KW-0998">Cell outer membrane</keyword>
<evidence type="ECO:0000256" key="2">
    <source>
        <dbReference type="ARBA" id="ARBA00022448"/>
    </source>
</evidence>
<evidence type="ECO:0000256" key="7">
    <source>
        <dbReference type="PIRNR" id="PIRNR001892"/>
    </source>
</evidence>
<evidence type="ECO:0000256" key="6">
    <source>
        <dbReference type="ARBA" id="ARBA00023237"/>
    </source>
</evidence>
<sequence length="431" mass="45600">MAQASAETEDACPRIGLAEGVLTLHDAVARMLCLNPRVRLARAGVMAEVAALGQARSAYLPRLSATFRRLDDVTAIDAADRSTSNRTRGESSALSLTWRLLDPGGRDANIDAAADLLAAALSSRDATVLQVTGAGIQAYFDVQAAHAALEAHRANREVAHATLASVERKQGAGAAAEADRLQAITAQARAELEVSRAQGALAQARAVLATWTSLPPQLPFMLPALAAPESPQVPALDPVLSHARLLHPAVAAARLKESAARAQVDAARAEGRPTLDLVAAEYRNGRPDQSLSTAPSRERQMAVVLTVPLFEGFERSYRIRAAQAVVEQREAQAQEESQKMLAEIVQAHAALAAAGDTLRASGVLFESAGASHASALRRFRAGAADLREVLNTQQTLDDARLQRVRSVTEWHAASLRLAAAAGNLGPELLRN</sequence>
<accession>A0A370FK18</accession>
<dbReference type="Proteomes" id="UP000255265">
    <property type="component" value="Unassembled WGS sequence"/>
</dbReference>
<keyword evidence="7" id="KW-0354">Hemolysis</keyword>
<evidence type="ECO:0000256" key="3">
    <source>
        <dbReference type="ARBA" id="ARBA00022452"/>
    </source>
</evidence>
<comment type="caution">
    <text evidence="8">The sequence shown here is derived from an EMBL/GenBank/DDBJ whole genome shotgun (WGS) entry which is preliminary data.</text>
</comment>
<reference evidence="8 9" key="1">
    <citation type="submission" date="2018-07" db="EMBL/GenBank/DDBJ databases">
        <title>Genomic Encyclopedia of Type Strains, Phase IV (KMG-IV): sequencing the most valuable type-strain genomes for metagenomic binning, comparative biology and taxonomic classification.</title>
        <authorList>
            <person name="Goeker M."/>
        </authorList>
    </citation>
    <scope>NUCLEOTIDE SEQUENCE [LARGE SCALE GENOMIC DNA]</scope>
    <source>
        <strain evidence="8 9">DSM 21352</strain>
    </source>
</reference>
<protein>
    <recommendedName>
        <fullName evidence="7">Protein CyaE</fullName>
    </recommendedName>
</protein>
<keyword evidence="4" id="KW-0812">Transmembrane</keyword>
<evidence type="ECO:0000256" key="1">
    <source>
        <dbReference type="ARBA" id="ARBA00007613"/>
    </source>
</evidence>
<proteinExistence type="inferred from homology"/>
<keyword evidence="9" id="KW-1185">Reference proteome</keyword>
<dbReference type="InterPro" id="IPR051906">
    <property type="entry name" value="TolC-like"/>
</dbReference>
<dbReference type="SUPFAM" id="SSF56954">
    <property type="entry name" value="Outer membrane efflux proteins (OEP)"/>
    <property type="match status" value="1"/>
</dbReference>
<name>A0A370FK18_9BURK</name>
<dbReference type="Gene3D" id="1.20.1600.10">
    <property type="entry name" value="Outer membrane efflux proteins (OEP)"/>
    <property type="match status" value="1"/>
</dbReference>
<dbReference type="InterPro" id="IPR028351">
    <property type="entry name" value="CyaE"/>
</dbReference>
<dbReference type="GO" id="GO:0031640">
    <property type="term" value="P:killing of cells of another organism"/>
    <property type="evidence" value="ECO:0007669"/>
    <property type="project" value="UniProtKB-KW"/>
</dbReference>
<keyword evidence="5 7" id="KW-0472">Membrane</keyword>
<keyword evidence="7" id="KW-0204">Cytolysis</keyword>
<dbReference type="PIRSF" id="PIRSF001892">
    <property type="entry name" value="CyaE"/>
    <property type="match status" value="1"/>
</dbReference>
<organism evidence="8 9">
    <name type="scientific">Pseudacidovorax intermedius</name>
    <dbReference type="NCBI Taxonomy" id="433924"/>
    <lineage>
        <taxon>Bacteria</taxon>
        <taxon>Pseudomonadati</taxon>
        <taxon>Pseudomonadota</taxon>
        <taxon>Betaproteobacteria</taxon>
        <taxon>Burkholderiales</taxon>
        <taxon>Comamonadaceae</taxon>
        <taxon>Pseudacidovorax</taxon>
    </lineage>
</organism>
<evidence type="ECO:0000256" key="4">
    <source>
        <dbReference type="ARBA" id="ARBA00022692"/>
    </source>
</evidence>
<keyword evidence="2 7" id="KW-0813">Transport</keyword>
<dbReference type="InterPro" id="IPR003423">
    <property type="entry name" value="OMP_efflux"/>
</dbReference>
<evidence type="ECO:0000313" key="9">
    <source>
        <dbReference type="Proteomes" id="UP000255265"/>
    </source>
</evidence>
<dbReference type="PANTHER" id="PTHR30026:SF20">
    <property type="entry name" value="OUTER MEMBRANE PROTEIN TOLC"/>
    <property type="match status" value="1"/>
</dbReference>
<dbReference type="GO" id="GO:0015288">
    <property type="term" value="F:porin activity"/>
    <property type="evidence" value="ECO:0007669"/>
    <property type="project" value="TreeGrafter"/>
</dbReference>
<dbReference type="PANTHER" id="PTHR30026">
    <property type="entry name" value="OUTER MEMBRANE PROTEIN TOLC"/>
    <property type="match status" value="1"/>
</dbReference>
<dbReference type="EMBL" id="QQAV01000002">
    <property type="protein sequence ID" value="RDI27501.1"/>
    <property type="molecule type" value="Genomic_DNA"/>
</dbReference>
<comment type="subcellular location">
    <subcellularLocation>
        <location evidence="7">Cell outer membrane</location>
        <topology evidence="7">Peripheral membrane protein</topology>
    </subcellularLocation>
</comment>
<dbReference type="GO" id="GO:0009279">
    <property type="term" value="C:cell outer membrane"/>
    <property type="evidence" value="ECO:0007669"/>
    <property type="project" value="UniProtKB-SubCell"/>
</dbReference>
<evidence type="ECO:0000313" key="8">
    <source>
        <dbReference type="EMBL" id="RDI27501.1"/>
    </source>
</evidence>
<dbReference type="GO" id="GO:0015562">
    <property type="term" value="F:efflux transmembrane transporter activity"/>
    <property type="evidence" value="ECO:0007669"/>
    <property type="project" value="InterPro"/>
</dbReference>
<comment type="function">
    <text evidence="7">CyaE is necessary for transport of calmodulin-sensitive adenylate cyclase-hemolysin (cyclolysin).</text>
</comment>
<comment type="similarity">
    <text evidence="1 7">Belongs to the outer membrane factor (OMF) (TC 1.B.17) family.</text>
</comment>
<gene>
    <name evidence="8" type="ORF">DFR41_102548</name>
</gene>
<dbReference type="GO" id="GO:1990281">
    <property type="term" value="C:efflux pump complex"/>
    <property type="evidence" value="ECO:0007669"/>
    <property type="project" value="TreeGrafter"/>
</dbReference>